<name>A0A4V1LGM6_9BACI</name>
<protein>
    <recommendedName>
        <fullName evidence="3">Flagellar protein</fullName>
    </recommendedName>
</protein>
<organism evidence="1 2">
    <name type="scientific">Anaerobacillus alkaliphilus</name>
    <dbReference type="NCBI Taxonomy" id="1548597"/>
    <lineage>
        <taxon>Bacteria</taxon>
        <taxon>Bacillati</taxon>
        <taxon>Bacillota</taxon>
        <taxon>Bacilli</taxon>
        <taxon>Bacillales</taxon>
        <taxon>Bacillaceae</taxon>
        <taxon>Anaerobacillus</taxon>
    </lineage>
</organism>
<dbReference type="InterPro" id="IPR022258">
    <property type="entry name" value="Flagellar_operon_YvyF"/>
</dbReference>
<evidence type="ECO:0008006" key="3">
    <source>
        <dbReference type="Google" id="ProtNLM"/>
    </source>
</evidence>
<gene>
    <name evidence="1" type="ORF">DS745_07825</name>
</gene>
<reference evidence="1 2" key="1">
    <citation type="journal article" date="2019" name="Int. J. Syst. Evol. Microbiol.">
        <title>Anaerobacillus alkaliphilus sp. nov., a novel alkaliphilic and moderately halophilic bacterium.</title>
        <authorList>
            <person name="Borsodi A.K."/>
            <person name="Aszalos J.M."/>
            <person name="Bihari P."/>
            <person name="Nagy I."/>
            <person name="Schumann P."/>
            <person name="Sproer C."/>
            <person name="Kovacs A.L."/>
            <person name="Boka K."/>
            <person name="Dobosy P."/>
            <person name="Ovari M."/>
            <person name="Szili-Kovacs T."/>
            <person name="Toth E."/>
        </authorList>
    </citation>
    <scope>NUCLEOTIDE SEQUENCE [LARGE SCALE GENOMIC DNA]</scope>
    <source>
        <strain evidence="1 2">B16-10</strain>
    </source>
</reference>
<dbReference type="Proteomes" id="UP000290649">
    <property type="component" value="Unassembled WGS sequence"/>
</dbReference>
<accession>A0A4V1LGM6</accession>
<proteinExistence type="predicted"/>
<keyword evidence="2" id="KW-1185">Reference proteome</keyword>
<dbReference type="EMBL" id="QOUX01000026">
    <property type="protein sequence ID" value="RXJ02289.1"/>
    <property type="molecule type" value="Genomic_DNA"/>
</dbReference>
<comment type="caution">
    <text evidence="1">The sequence shown here is derived from an EMBL/GenBank/DDBJ whole genome shotgun (WGS) entry which is preliminary data.</text>
</comment>
<dbReference type="AlphaFoldDB" id="A0A4V1LGM6"/>
<evidence type="ECO:0000313" key="2">
    <source>
        <dbReference type="Proteomes" id="UP000290649"/>
    </source>
</evidence>
<dbReference type="OrthoDB" id="1739831at2"/>
<evidence type="ECO:0000313" key="1">
    <source>
        <dbReference type="EMBL" id="RXJ02289.1"/>
    </source>
</evidence>
<dbReference type="RefSeq" id="WP_129077696.1">
    <property type="nucleotide sequence ID" value="NZ_QOUX01000026.1"/>
</dbReference>
<sequence>MADILNCPRCNKIFVKNLRDVCTDCYKKEEEDYQTVHQFVRKKDNRMASIIEVEEATGVDKLYIYKFIRQGRIHLASFPNLAYPCESCGKMIREGRICSSCKENITTGVARSEREKDFQARKRADENKKFTTYHSLKDRLK</sequence>
<dbReference type="NCBIfam" id="TIGR03826">
    <property type="entry name" value="YvyF"/>
    <property type="match status" value="1"/>
</dbReference>